<evidence type="ECO:0000313" key="1">
    <source>
        <dbReference type="EMBL" id="MDR9947268.1"/>
    </source>
</evidence>
<comment type="caution">
    <text evidence="1">The sequence shown here is derived from an EMBL/GenBank/DDBJ whole genome shotgun (WGS) entry which is preliminary data.</text>
</comment>
<name>A0AAE4DXD4_9ENTR</name>
<sequence>MTAITSYIAPTASDLVKLKTTLGYTGTQMAELTGVSSNSQWRKYTCGETPRPISMHILFFAAAQLALDKEELDKVLTKMKEIGADFKGL</sequence>
<proteinExistence type="predicted"/>
<dbReference type="AlphaFoldDB" id="A0AAE4DXD4"/>
<dbReference type="RefSeq" id="WP_310822218.1">
    <property type="nucleotide sequence ID" value="NZ_JALLIR010000001.1"/>
</dbReference>
<organism evidence="1 2">
    <name type="scientific">Enterobacter sichuanensis</name>
    <dbReference type="NCBI Taxonomy" id="2071710"/>
    <lineage>
        <taxon>Bacteria</taxon>
        <taxon>Pseudomonadati</taxon>
        <taxon>Pseudomonadota</taxon>
        <taxon>Gammaproteobacteria</taxon>
        <taxon>Enterobacterales</taxon>
        <taxon>Enterobacteriaceae</taxon>
        <taxon>Enterobacter</taxon>
        <taxon>Enterobacter cloacae complex</taxon>
    </lineage>
</organism>
<dbReference type="EMBL" id="JALLIR010000001">
    <property type="protein sequence ID" value="MDR9947268.1"/>
    <property type="molecule type" value="Genomic_DNA"/>
</dbReference>
<gene>
    <name evidence="1" type="ORF">MX989_14385</name>
</gene>
<accession>A0AAE4DXD4</accession>
<protein>
    <submittedName>
        <fullName evidence="1">XRE family transcriptional regulator</fullName>
    </submittedName>
</protein>
<evidence type="ECO:0000313" key="2">
    <source>
        <dbReference type="Proteomes" id="UP001185068"/>
    </source>
</evidence>
<dbReference type="Proteomes" id="UP001185068">
    <property type="component" value="Unassembled WGS sequence"/>
</dbReference>
<reference evidence="1" key="1">
    <citation type="submission" date="2022-11" db="EMBL/GenBank/DDBJ databases">
        <title>blaNDM-1 and qnrB1 co-producing ST413 Enterobacter.</title>
        <authorList>
            <person name="Halder G."/>
            <person name="Chaudhuri B."/>
            <person name="Dutta S."/>
        </authorList>
    </citation>
    <scope>NUCLEOTIDE SEQUENCE</scope>
    <source>
        <strain evidence="1">PEER684</strain>
    </source>
</reference>